<proteinExistence type="predicted"/>
<dbReference type="Proteomes" id="UP000317078">
    <property type="component" value="Unassembled WGS sequence"/>
</dbReference>
<dbReference type="AlphaFoldDB" id="A0A502FXX0"/>
<dbReference type="RefSeq" id="WP_140884556.1">
    <property type="nucleotide sequence ID" value="NZ_RCZP01000014.1"/>
</dbReference>
<gene>
    <name evidence="1" type="ORF">EAH89_15220</name>
</gene>
<dbReference type="EMBL" id="RCZP01000014">
    <property type="protein sequence ID" value="TPG53793.1"/>
    <property type="molecule type" value="Genomic_DNA"/>
</dbReference>
<organism evidence="1 2">
    <name type="scientific">Muricoccus nepalensis</name>
    <dbReference type="NCBI Taxonomy" id="1854500"/>
    <lineage>
        <taxon>Bacteria</taxon>
        <taxon>Pseudomonadati</taxon>
        <taxon>Pseudomonadota</taxon>
        <taxon>Alphaproteobacteria</taxon>
        <taxon>Acetobacterales</taxon>
        <taxon>Roseomonadaceae</taxon>
        <taxon>Muricoccus</taxon>
    </lineage>
</organism>
<sequence>MTPENTSCEEAFRRARAQKARIALQQEVIDNLTERGLTELLPPARRVLARLQGTDRLIGEQLRGIVLALATSEEPPPAG</sequence>
<evidence type="ECO:0000313" key="1">
    <source>
        <dbReference type="EMBL" id="TPG53793.1"/>
    </source>
</evidence>
<name>A0A502FXX0_9PROT</name>
<accession>A0A502FXX0</accession>
<keyword evidence="2" id="KW-1185">Reference proteome</keyword>
<protein>
    <submittedName>
        <fullName evidence="1">Uncharacterized protein</fullName>
    </submittedName>
</protein>
<reference evidence="1 2" key="1">
    <citation type="journal article" date="2019" name="Environ. Microbiol.">
        <title>Species interactions and distinct microbial communities in high Arctic permafrost affected cryosols are associated with the CH4 and CO2 gas fluxes.</title>
        <authorList>
            <person name="Altshuler I."/>
            <person name="Hamel J."/>
            <person name="Turney S."/>
            <person name="Magnuson E."/>
            <person name="Levesque R."/>
            <person name="Greer C."/>
            <person name="Whyte L.G."/>
        </authorList>
    </citation>
    <scope>NUCLEOTIDE SEQUENCE [LARGE SCALE GENOMIC DNA]</scope>
    <source>
        <strain evidence="1 2">S9.3B</strain>
    </source>
</reference>
<dbReference type="OrthoDB" id="9947181at2"/>
<comment type="caution">
    <text evidence="1">The sequence shown here is derived from an EMBL/GenBank/DDBJ whole genome shotgun (WGS) entry which is preliminary data.</text>
</comment>
<evidence type="ECO:0000313" key="2">
    <source>
        <dbReference type="Proteomes" id="UP000317078"/>
    </source>
</evidence>